<keyword evidence="2" id="KW-1185">Reference proteome</keyword>
<reference evidence="1" key="2">
    <citation type="journal article" date="2020" name="Nat. Commun.">
        <title>Large-scale genome sequencing of mycorrhizal fungi provides insights into the early evolution of symbiotic traits.</title>
        <authorList>
            <person name="Miyauchi S."/>
            <person name="Kiss E."/>
            <person name="Kuo A."/>
            <person name="Drula E."/>
            <person name="Kohler A."/>
            <person name="Sanchez-Garcia M."/>
            <person name="Morin E."/>
            <person name="Andreopoulos B."/>
            <person name="Barry K.W."/>
            <person name="Bonito G."/>
            <person name="Buee M."/>
            <person name="Carver A."/>
            <person name="Chen C."/>
            <person name="Cichocki N."/>
            <person name="Clum A."/>
            <person name="Culley D."/>
            <person name="Crous P.W."/>
            <person name="Fauchery L."/>
            <person name="Girlanda M."/>
            <person name="Hayes R.D."/>
            <person name="Keri Z."/>
            <person name="LaButti K."/>
            <person name="Lipzen A."/>
            <person name="Lombard V."/>
            <person name="Magnuson J."/>
            <person name="Maillard F."/>
            <person name="Murat C."/>
            <person name="Nolan M."/>
            <person name="Ohm R.A."/>
            <person name="Pangilinan J."/>
            <person name="Pereira M.F."/>
            <person name="Perotto S."/>
            <person name="Peter M."/>
            <person name="Pfister S."/>
            <person name="Riley R."/>
            <person name="Sitrit Y."/>
            <person name="Stielow J.B."/>
            <person name="Szollosi G."/>
            <person name="Zifcakova L."/>
            <person name="Stursova M."/>
            <person name="Spatafora J.W."/>
            <person name="Tedersoo L."/>
            <person name="Vaario L.M."/>
            <person name="Yamada A."/>
            <person name="Yan M."/>
            <person name="Wang P."/>
            <person name="Xu J."/>
            <person name="Bruns T."/>
            <person name="Baldrian P."/>
            <person name="Vilgalys R."/>
            <person name="Dunand C."/>
            <person name="Henrissat B."/>
            <person name="Grigoriev I.V."/>
            <person name="Hibbett D."/>
            <person name="Nagy L.G."/>
            <person name="Martin F.M."/>
        </authorList>
    </citation>
    <scope>NUCLEOTIDE SEQUENCE</scope>
    <source>
        <strain evidence="1">P2</strain>
    </source>
</reference>
<organism evidence="1 2">
    <name type="scientific">Thelephora ganbajun</name>
    <name type="common">Ganba fungus</name>
    <dbReference type="NCBI Taxonomy" id="370292"/>
    <lineage>
        <taxon>Eukaryota</taxon>
        <taxon>Fungi</taxon>
        <taxon>Dikarya</taxon>
        <taxon>Basidiomycota</taxon>
        <taxon>Agaricomycotina</taxon>
        <taxon>Agaricomycetes</taxon>
        <taxon>Thelephorales</taxon>
        <taxon>Thelephoraceae</taxon>
        <taxon>Thelephora</taxon>
    </lineage>
</organism>
<accession>A0ACB6Z7Z2</accession>
<comment type="caution">
    <text evidence="1">The sequence shown here is derived from an EMBL/GenBank/DDBJ whole genome shotgun (WGS) entry which is preliminary data.</text>
</comment>
<reference evidence="1" key="1">
    <citation type="submission" date="2019-10" db="EMBL/GenBank/DDBJ databases">
        <authorList>
            <consortium name="DOE Joint Genome Institute"/>
            <person name="Kuo A."/>
            <person name="Miyauchi S."/>
            <person name="Kiss E."/>
            <person name="Drula E."/>
            <person name="Kohler A."/>
            <person name="Sanchez-Garcia M."/>
            <person name="Andreopoulos B."/>
            <person name="Barry K.W."/>
            <person name="Bonito G."/>
            <person name="Buee M."/>
            <person name="Carver A."/>
            <person name="Chen C."/>
            <person name="Cichocki N."/>
            <person name="Clum A."/>
            <person name="Culley D."/>
            <person name="Crous P.W."/>
            <person name="Fauchery L."/>
            <person name="Girlanda M."/>
            <person name="Hayes R."/>
            <person name="Keri Z."/>
            <person name="Labutti K."/>
            <person name="Lipzen A."/>
            <person name="Lombard V."/>
            <person name="Magnuson J."/>
            <person name="Maillard F."/>
            <person name="Morin E."/>
            <person name="Murat C."/>
            <person name="Nolan M."/>
            <person name="Ohm R."/>
            <person name="Pangilinan J."/>
            <person name="Pereira M."/>
            <person name="Perotto S."/>
            <person name="Peter M."/>
            <person name="Riley R."/>
            <person name="Sitrit Y."/>
            <person name="Stielow B."/>
            <person name="Szollosi G."/>
            <person name="Zifcakova L."/>
            <person name="Stursova M."/>
            <person name="Spatafora J.W."/>
            <person name="Tedersoo L."/>
            <person name="Vaario L.-M."/>
            <person name="Yamada A."/>
            <person name="Yan M."/>
            <person name="Wang P."/>
            <person name="Xu J."/>
            <person name="Bruns T."/>
            <person name="Baldrian P."/>
            <person name="Vilgalys R."/>
            <person name="Henrissat B."/>
            <person name="Grigoriev I.V."/>
            <person name="Hibbett D."/>
            <person name="Nagy L.G."/>
            <person name="Martin F.M."/>
        </authorList>
    </citation>
    <scope>NUCLEOTIDE SEQUENCE</scope>
    <source>
        <strain evidence="1">P2</strain>
    </source>
</reference>
<dbReference type="EMBL" id="MU118076">
    <property type="protein sequence ID" value="KAF9645849.1"/>
    <property type="molecule type" value="Genomic_DNA"/>
</dbReference>
<evidence type="ECO:0000313" key="2">
    <source>
        <dbReference type="Proteomes" id="UP000886501"/>
    </source>
</evidence>
<sequence>MPAHLFQLPPLPLELWEKTVLCLPPREILGLRLLNKLSRDVIDRSPAIQYRLNLFSVRLEEAVVDDSMSVEDRRRLLLRYTRRWDHHSQGELWSLPISNPWQTVKHKHGHLICTEASVVGADMTDVRFLRLPSVSLGMPTKEWNLVAIPGWPLEIHPPSNLLVTSRMTDEKT</sequence>
<dbReference type="Proteomes" id="UP000886501">
    <property type="component" value="Unassembled WGS sequence"/>
</dbReference>
<protein>
    <submittedName>
        <fullName evidence="1">Uncharacterized protein</fullName>
    </submittedName>
</protein>
<gene>
    <name evidence="1" type="ORF">BDM02DRAFT_3119615</name>
</gene>
<proteinExistence type="predicted"/>
<name>A0ACB6Z7Z2_THEGA</name>
<evidence type="ECO:0000313" key="1">
    <source>
        <dbReference type="EMBL" id="KAF9645849.1"/>
    </source>
</evidence>